<reference evidence="1" key="1">
    <citation type="submission" date="2022-08" db="UniProtKB">
        <authorList>
            <consortium name="EnsemblMetazoa"/>
        </authorList>
    </citation>
    <scope>IDENTIFICATION</scope>
    <source>
        <strain evidence="1">Israel</strain>
    </source>
</reference>
<accession>A0A1B0DMR4</accession>
<sequence length="127" mass="14390">MTQHTTSSKITTLHHMKFCYWYCDTGCSTFGKGHNPNIIRSHLEVLNHLGTGPVLGRHEVRPKAPFLCDGSSGTPSMANPDEVTDPNIFSFLGLIRAYLWSEWQICNDLDYEKSNSIGLNERFPFLE</sequence>
<protein>
    <submittedName>
        <fullName evidence="1">Uncharacterized protein</fullName>
    </submittedName>
</protein>
<dbReference type="EMBL" id="AJVK01016931">
    <property type="status" value="NOT_ANNOTATED_CDS"/>
    <property type="molecule type" value="Genomic_DNA"/>
</dbReference>
<dbReference type="VEuPathDB" id="VectorBase:PPAI009656"/>
<evidence type="ECO:0000313" key="2">
    <source>
        <dbReference type="Proteomes" id="UP000092462"/>
    </source>
</evidence>
<dbReference type="EnsemblMetazoa" id="PPAI009656-RA">
    <property type="protein sequence ID" value="PPAI009656-PA"/>
    <property type="gene ID" value="PPAI009656"/>
</dbReference>
<name>A0A1B0DMR4_PHLPP</name>
<dbReference type="Proteomes" id="UP000092462">
    <property type="component" value="Unassembled WGS sequence"/>
</dbReference>
<keyword evidence="2" id="KW-1185">Reference proteome</keyword>
<organism evidence="1 2">
    <name type="scientific">Phlebotomus papatasi</name>
    <name type="common">Sandfly</name>
    <dbReference type="NCBI Taxonomy" id="29031"/>
    <lineage>
        <taxon>Eukaryota</taxon>
        <taxon>Metazoa</taxon>
        <taxon>Ecdysozoa</taxon>
        <taxon>Arthropoda</taxon>
        <taxon>Hexapoda</taxon>
        <taxon>Insecta</taxon>
        <taxon>Pterygota</taxon>
        <taxon>Neoptera</taxon>
        <taxon>Endopterygota</taxon>
        <taxon>Diptera</taxon>
        <taxon>Nematocera</taxon>
        <taxon>Psychodoidea</taxon>
        <taxon>Psychodidae</taxon>
        <taxon>Phlebotomus</taxon>
        <taxon>Phlebotomus</taxon>
    </lineage>
</organism>
<proteinExistence type="predicted"/>
<evidence type="ECO:0000313" key="1">
    <source>
        <dbReference type="EnsemblMetazoa" id="PPAI009656-PA"/>
    </source>
</evidence>
<dbReference type="AlphaFoldDB" id="A0A1B0DMR4"/>